<dbReference type="RefSeq" id="WP_029970272.1">
    <property type="nucleotide sequence ID" value="NZ_ATXV01000010.1"/>
</dbReference>
<dbReference type="Pfam" id="PF12919">
    <property type="entry name" value="TcdA_TcdB"/>
    <property type="match status" value="2"/>
</dbReference>
<organism evidence="2 3">
    <name type="scientific">Paraburkholderia graminis</name>
    <dbReference type="NCBI Taxonomy" id="60548"/>
    <lineage>
        <taxon>Bacteria</taxon>
        <taxon>Pseudomonadati</taxon>
        <taxon>Pseudomonadota</taxon>
        <taxon>Betaproteobacteria</taxon>
        <taxon>Burkholderiales</taxon>
        <taxon>Burkholderiaceae</taxon>
        <taxon>Paraburkholderia</taxon>
    </lineage>
</organism>
<comment type="caution">
    <text evidence="2">The sequence shown here is derived from an EMBL/GenBank/DDBJ whole genome shotgun (WGS) entry which is preliminary data.</text>
</comment>
<dbReference type="InterPro" id="IPR051706">
    <property type="entry name" value="Glycosyltransferase_domain"/>
</dbReference>
<gene>
    <name evidence="2" type="ORF">QF025_003265</name>
</gene>
<dbReference type="Proteomes" id="UP001245184">
    <property type="component" value="Unassembled WGS sequence"/>
</dbReference>
<dbReference type="InterPro" id="IPR029044">
    <property type="entry name" value="Nucleotide-diphossugar_trans"/>
</dbReference>
<dbReference type="Gene3D" id="3.90.550.20">
    <property type="match status" value="1"/>
</dbReference>
<dbReference type="SUPFAM" id="SSF53448">
    <property type="entry name" value="Nucleotide-diphospho-sugar transferases"/>
    <property type="match status" value="1"/>
</dbReference>
<dbReference type="AlphaFoldDB" id="A0ABD5CJ18"/>
<evidence type="ECO:0000259" key="1">
    <source>
        <dbReference type="Pfam" id="PF12919"/>
    </source>
</evidence>
<evidence type="ECO:0000313" key="3">
    <source>
        <dbReference type="Proteomes" id="UP001245184"/>
    </source>
</evidence>
<sequence>MRAIPKVIHIIWIGGDIPQRNRDCIVTFPRMNPDWEVNLWIDANQLLTGERRRQISDQNGAQGLGRVSAAQWQEVAQVLGKKGGDAATIRYLEEYLNQRGETLRGMRATQVSSIINFCEENGIKLREVQRDLKMGKNAAIYRRELVNRGANFGSASDILRIEILLQYGGIYADTDVSCVSPLGDIVCHQSYPRFSAVNPAWHNGVSENDWTSADWWQANIRGDQPPPISNSIIASHAGSNGLKSYKALIHSRFRSLKTNDELRTEYMEDVRRSTIRMTGPTAAAESSGFTKLRDRMFEDQARSQLPEQSLENKIFMRDNWYFPMYKVRDSYFHDWL</sequence>
<feature type="domain" description="GT44" evidence="1">
    <location>
        <begin position="84"/>
        <end position="176"/>
    </location>
</feature>
<dbReference type="PANTHER" id="PTHR32385">
    <property type="entry name" value="MANNOSYL PHOSPHORYLINOSITOL CERAMIDE SYNTHASE"/>
    <property type="match status" value="1"/>
</dbReference>
<reference evidence="2 3" key="1">
    <citation type="submission" date="2023-08" db="EMBL/GenBank/DDBJ databases">
        <title>Genome sequencing of plant associated microbes to promote plant fitness in Sorghum bicolor and Oryza sativa.</title>
        <authorList>
            <person name="Coleman-Derr D."/>
        </authorList>
    </citation>
    <scope>NUCLEOTIDE SEQUENCE [LARGE SCALE GENOMIC DNA]</scope>
    <source>
        <strain evidence="2 3">SLBN-33</strain>
    </source>
</reference>
<proteinExistence type="predicted"/>
<accession>A0ABD5CJ18</accession>
<feature type="domain" description="GT44" evidence="1">
    <location>
        <begin position="6"/>
        <end position="58"/>
    </location>
</feature>
<name>A0ABD5CJ18_9BURK</name>
<evidence type="ECO:0000313" key="2">
    <source>
        <dbReference type="EMBL" id="MDR6204545.1"/>
    </source>
</evidence>
<dbReference type="InterPro" id="IPR024770">
    <property type="entry name" value="TcdA/TcdB_cat"/>
</dbReference>
<dbReference type="PANTHER" id="PTHR32385:SF15">
    <property type="entry name" value="INOSITOL PHOSPHOCERAMIDE MANNOSYLTRANSFERASE 1"/>
    <property type="match status" value="1"/>
</dbReference>
<protein>
    <recommendedName>
        <fullName evidence="1">GT44 domain-containing protein</fullName>
    </recommendedName>
</protein>
<dbReference type="EMBL" id="JAVIZN010000002">
    <property type="protein sequence ID" value="MDR6204545.1"/>
    <property type="molecule type" value="Genomic_DNA"/>
</dbReference>